<gene>
    <name evidence="2" type="ORF">SDC9_132258</name>
</gene>
<feature type="region of interest" description="Disordered" evidence="1">
    <location>
        <begin position="28"/>
        <end position="48"/>
    </location>
</feature>
<dbReference type="EMBL" id="VSSQ01033545">
    <property type="protein sequence ID" value="MPM85180.1"/>
    <property type="molecule type" value="Genomic_DNA"/>
</dbReference>
<evidence type="ECO:0000256" key="1">
    <source>
        <dbReference type="SAM" id="MobiDB-lite"/>
    </source>
</evidence>
<reference evidence="2" key="1">
    <citation type="submission" date="2019-08" db="EMBL/GenBank/DDBJ databases">
        <authorList>
            <person name="Kucharzyk K."/>
            <person name="Murdoch R.W."/>
            <person name="Higgins S."/>
            <person name="Loffler F."/>
        </authorList>
    </citation>
    <scope>NUCLEOTIDE SEQUENCE</scope>
</reference>
<name>A0A645D6N3_9ZZZZ</name>
<feature type="compositionally biased region" description="Acidic residues" evidence="1">
    <location>
        <begin position="37"/>
        <end position="48"/>
    </location>
</feature>
<protein>
    <submittedName>
        <fullName evidence="2">Uncharacterized protein</fullName>
    </submittedName>
</protein>
<organism evidence="2">
    <name type="scientific">bioreactor metagenome</name>
    <dbReference type="NCBI Taxonomy" id="1076179"/>
    <lineage>
        <taxon>unclassified sequences</taxon>
        <taxon>metagenomes</taxon>
        <taxon>ecological metagenomes</taxon>
    </lineage>
</organism>
<evidence type="ECO:0000313" key="2">
    <source>
        <dbReference type="EMBL" id="MPM85180.1"/>
    </source>
</evidence>
<proteinExistence type="predicted"/>
<sequence>MRAAFMRRMAKTALTGHTHVNAVRLPHLPEPDHVNVDPDDLNYDEEPI</sequence>
<accession>A0A645D6N3</accession>
<comment type="caution">
    <text evidence="2">The sequence shown here is derived from an EMBL/GenBank/DDBJ whole genome shotgun (WGS) entry which is preliminary data.</text>
</comment>
<dbReference type="AlphaFoldDB" id="A0A645D6N3"/>